<keyword evidence="1" id="KW-1015">Disulfide bond</keyword>
<dbReference type="InterPro" id="IPR003245">
    <property type="entry name" value="Phytocyanin_dom"/>
</dbReference>
<keyword evidence="2" id="KW-0325">Glycoprotein</keyword>
<comment type="caution">
    <text evidence="6">The sequence shown here is derived from an EMBL/GenBank/DDBJ whole genome shotgun (WGS) entry which is preliminary data.</text>
</comment>
<gene>
    <name evidence="6" type="ORF">ACH5RR_005835</name>
</gene>
<evidence type="ECO:0000256" key="2">
    <source>
        <dbReference type="ARBA" id="ARBA00023180"/>
    </source>
</evidence>
<dbReference type="PANTHER" id="PTHR33021">
    <property type="entry name" value="BLUE COPPER PROTEIN"/>
    <property type="match status" value="1"/>
</dbReference>
<dbReference type="Gene3D" id="2.60.40.420">
    <property type="entry name" value="Cupredoxins - blue copper proteins"/>
    <property type="match status" value="3"/>
</dbReference>
<dbReference type="Proteomes" id="UP001630127">
    <property type="component" value="Unassembled WGS sequence"/>
</dbReference>
<keyword evidence="7" id="KW-1185">Reference proteome</keyword>
<keyword evidence="3" id="KW-0472">Membrane</keyword>
<dbReference type="InterPro" id="IPR008972">
    <property type="entry name" value="Cupredoxin"/>
</dbReference>
<feature type="transmembrane region" description="Helical" evidence="3">
    <location>
        <begin position="422"/>
        <end position="440"/>
    </location>
</feature>
<evidence type="ECO:0000256" key="1">
    <source>
        <dbReference type="ARBA" id="ARBA00023157"/>
    </source>
</evidence>
<evidence type="ECO:0000313" key="6">
    <source>
        <dbReference type="EMBL" id="KAL3532314.1"/>
    </source>
</evidence>
<dbReference type="Pfam" id="PF02298">
    <property type="entry name" value="Cu_bind_like"/>
    <property type="match status" value="3"/>
</dbReference>
<dbReference type="InterPro" id="IPR039391">
    <property type="entry name" value="Phytocyanin-like"/>
</dbReference>
<keyword evidence="3" id="KW-0812">Transmembrane</keyword>
<dbReference type="SUPFAM" id="SSF49503">
    <property type="entry name" value="Cupredoxins"/>
    <property type="match status" value="3"/>
</dbReference>
<name>A0ABD3AMB3_9GENT</name>
<evidence type="ECO:0000256" key="4">
    <source>
        <dbReference type="SAM" id="SignalP"/>
    </source>
</evidence>
<feature type="signal peptide" evidence="4">
    <location>
        <begin position="1"/>
        <end position="25"/>
    </location>
</feature>
<evidence type="ECO:0000259" key="5">
    <source>
        <dbReference type="PROSITE" id="PS51485"/>
    </source>
</evidence>
<organism evidence="6 7">
    <name type="scientific">Cinchona calisaya</name>
    <dbReference type="NCBI Taxonomy" id="153742"/>
    <lineage>
        <taxon>Eukaryota</taxon>
        <taxon>Viridiplantae</taxon>
        <taxon>Streptophyta</taxon>
        <taxon>Embryophyta</taxon>
        <taxon>Tracheophyta</taxon>
        <taxon>Spermatophyta</taxon>
        <taxon>Magnoliopsida</taxon>
        <taxon>eudicotyledons</taxon>
        <taxon>Gunneridae</taxon>
        <taxon>Pentapetalae</taxon>
        <taxon>asterids</taxon>
        <taxon>lamiids</taxon>
        <taxon>Gentianales</taxon>
        <taxon>Rubiaceae</taxon>
        <taxon>Cinchonoideae</taxon>
        <taxon>Cinchoneae</taxon>
        <taxon>Cinchona</taxon>
    </lineage>
</organism>
<proteinExistence type="predicted"/>
<accession>A0ABD3AMB3</accession>
<feature type="domain" description="Phytocyanin" evidence="5">
    <location>
        <begin position="282"/>
        <end position="385"/>
    </location>
</feature>
<dbReference type="AlphaFoldDB" id="A0ABD3AMB3"/>
<evidence type="ECO:0000256" key="3">
    <source>
        <dbReference type="SAM" id="Phobius"/>
    </source>
</evidence>
<dbReference type="EMBL" id="JBJUIK010000003">
    <property type="protein sequence ID" value="KAL3532314.1"/>
    <property type="molecule type" value="Genomic_DNA"/>
</dbReference>
<protein>
    <recommendedName>
        <fullName evidence="5">Phytocyanin domain-containing protein</fullName>
    </recommendedName>
</protein>
<dbReference type="FunFam" id="2.60.40.420:FF:000034">
    <property type="entry name" value="Cupredoxin superfamily protein"/>
    <property type="match status" value="3"/>
</dbReference>
<feature type="chain" id="PRO_5044825063" description="Phytocyanin domain-containing protein" evidence="4">
    <location>
        <begin position="26"/>
        <end position="441"/>
    </location>
</feature>
<reference evidence="6 7" key="1">
    <citation type="submission" date="2024-11" db="EMBL/GenBank/DDBJ databases">
        <title>A near-complete genome assembly of Cinchona calisaya.</title>
        <authorList>
            <person name="Lian D.C."/>
            <person name="Zhao X.W."/>
            <person name="Wei L."/>
        </authorList>
    </citation>
    <scope>NUCLEOTIDE SEQUENCE [LARGE SCALE GENOMIC DNA]</scope>
    <source>
        <tissue evidence="6">Nenye</tissue>
    </source>
</reference>
<keyword evidence="4" id="KW-0732">Signal</keyword>
<feature type="domain" description="Phytocyanin" evidence="5">
    <location>
        <begin position="27"/>
        <end position="130"/>
    </location>
</feature>
<evidence type="ECO:0000313" key="7">
    <source>
        <dbReference type="Proteomes" id="UP001630127"/>
    </source>
</evidence>
<feature type="domain" description="Phytocyanin" evidence="5">
    <location>
        <begin position="152"/>
        <end position="255"/>
    </location>
</feature>
<dbReference type="PANTHER" id="PTHR33021:SF325">
    <property type="entry name" value="PHYTOCYANIN DOMAIN-CONTAINING PROTEIN"/>
    <property type="match status" value="1"/>
</dbReference>
<sequence length="441" mass="46392">MRNNLAMSAIVVAITIAASLYSIDAQKVLVVGDTLGWIVPPGGPIAYSTWADLQIFSVGDILLFNFKTGEQDVARVTKEAFDACDSANPLSLQTTGPANYTLSSAGEYYFISTFDKHCFLGQKLAINVTGGSSAGPSGSPPAPVTPAPRAPVTYTVGDELGWIVPPGGQIAYETWAYDKTFVVGDTLVFNFNTGEQDVARVTKEAFDTCNSTNPLSLQTTGPVRYTLTSAGEYYFISTLDTHCFLGQKLAINVTGGSSGPSASPAPLAPRASPVPSTPRTPVTYIVGDELGWLVPPGGPIAYETWAYNKVFAVGDILVFNFENGTQDVAKVTKSAYQSCDTNNPISLITTSPASITLTSVGEHFFTSTYSRHCDLGQKLAISVTTYSTAPYPSIAQSPSDAVVSPVGGPNGAPAPFNSASHYAAFGFFASLAIALTSFLVL</sequence>
<keyword evidence="3" id="KW-1133">Transmembrane helix</keyword>
<dbReference type="PROSITE" id="PS51485">
    <property type="entry name" value="PHYTOCYANIN"/>
    <property type="match status" value="3"/>
</dbReference>